<reference evidence="2 3" key="1">
    <citation type="submission" date="2021-01" db="EMBL/GenBank/DDBJ databases">
        <title>Chryseolinea sp. Jin1 Genome sequencing and assembly.</title>
        <authorList>
            <person name="Kim I."/>
        </authorList>
    </citation>
    <scope>NUCLEOTIDE SEQUENCE [LARGE SCALE GENOMIC DNA]</scope>
    <source>
        <strain evidence="2 3">Jin1</strain>
    </source>
</reference>
<dbReference type="InterPro" id="IPR057708">
    <property type="entry name" value="DUF7948"/>
</dbReference>
<dbReference type="PANTHER" id="PTHR35580">
    <property type="entry name" value="CELL SURFACE GLYCOPROTEIN (S-LAYER PROTEIN)-LIKE PROTEIN"/>
    <property type="match status" value="1"/>
</dbReference>
<dbReference type="Pfam" id="PF18911">
    <property type="entry name" value="PKD_4"/>
    <property type="match status" value="2"/>
</dbReference>
<protein>
    <submittedName>
        <fullName evidence="2">PKD domain-containing protein</fullName>
    </submittedName>
</protein>
<dbReference type="Gene3D" id="2.60.40.10">
    <property type="entry name" value="Immunoglobulins"/>
    <property type="match status" value="4"/>
</dbReference>
<organism evidence="2 3">
    <name type="scientific">Chryseolinea lacunae</name>
    <dbReference type="NCBI Taxonomy" id="2801331"/>
    <lineage>
        <taxon>Bacteria</taxon>
        <taxon>Pseudomonadati</taxon>
        <taxon>Bacteroidota</taxon>
        <taxon>Cytophagia</taxon>
        <taxon>Cytophagales</taxon>
        <taxon>Fulvivirgaceae</taxon>
        <taxon>Chryseolinea</taxon>
    </lineage>
</organism>
<sequence>MRLAPLLLFLSFHVMGQNTSGLRFIKNNGQWKEGTDFQAQIPGGRLGVSAKGFSVLLLDMEKIEHQHLANHGDINESDGQSADEPIDGHYFQINLLGSNPHSKAIVETPLSGYYNYFLGTDPSRWASRVLAYASILYPEVYAGIDFRVSSVGNNLKYDFIVKPGADPSQIKIEYSGVDGVEQLDTELKIKTALGSLTELEPYSYQGAGNTKQTVASQYRLRDNIVSFSFPSDYDASQTLVIDPLLIFSTYSGSTADNWGSTATPGEHGTLYSAGVTRQNQGGFFPATVGAFQTTNHGSFDMAVIKYDSAGTKFLYATHLGGSNNDSPESLVVDKVSGDLIVLGISSSPDYPTGAGSFDNTFNFGTTVFNRVLNTNDQWDIVVTRLSPTGDKLIGSTYLGGAGNDGLNLPKQSDGPLVVNYGDEMRGDVITDESGHVFITSVTSSSDFPIVNGFDNSFGGGTTDGVVVKLAPDLSSIVWSSYVGGSGFDAAYSIKFDNDKNLVLAGGTTSVDFPVTVGAYQTVFNGIVDGWIARLKPDGSAMVNATFTGTTSFDQVYFVDLNAAGNIFCYGQTAGHMPVTAGVYHNLNSGQFLQKFSPDLSTLQFSTVFGSGSTNGLIIPNISPTAFLVNDCNNIYMAGWGGFVNSSSQTGFWQSSTVGMPITTDAYQKTTSGSDFYFMVLNGDASTLVYSTYLGGNTSKTHVDGGTSRFDKYGIVYHAVCSGCSFGTPNDLPASDFPTTPNAKSRVNLSGNCNNAAFKFDLSSLRAVFDTNNVALTMPGFNNVCYPDPIVFQNFSTGGKTITWDFDDGTILNQVDTDPRDVTHKYQQQGDYKVKLKIRDLSTCSQTDSTTRVIHYFKDNIRVKDDGMMCEGSSFQLSASGGVRYTWISEDGTFTSGQPSPFVQPTRATTYFVTVVDGNGCSKKDTLNVGFIPNVRAVLQNFIPGKDDVCYPDIVQFKNLSVNGEYFVWDFNDGTTPLQIKDPIDVVHEFKQPGVYNVKLKASNPNSCNLDDIAIKTIHYYKEQIEAVDDGEICEGTAFQLRATGGSVYAWSSEDRSFTSSNATASVQPVQTTRYFLTATDAHGCVGKDTVQVSVVSRVELQWQHRLIGNCVDRPSVAVQNLSPAADDVTFRFDFGDGTVSTDAEAEHFYEKDGVYSVNFRAQREFCFSEETVQLSVYTLMVPNVFTPEGSAGLNDNFEIRFGPEGLAPADVGLPVQLTVVDRWGKNVFESSDYKNDWNGHSLAAGVYYVHLKVGDRATCKNWLHIVK</sequence>
<evidence type="ECO:0000313" key="3">
    <source>
        <dbReference type="Proteomes" id="UP000613030"/>
    </source>
</evidence>
<feature type="domain" description="PKD" evidence="1">
    <location>
        <begin position="800"/>
        <end position="839"/>
    </location>
</feature>
<dbReference type="Pfam" id="PF00801">
    <property type="entry name" value="PKD"/>
    <property type="match status" value="1"/>
</dbReference>
<dbReference type="InterPro" id="IPR000601">
    <property type="entry name" value="PKD_dom"/>
</dbReference>
<keyword evidence="3" id="KW-1185">Reference proteome</keyword>
<evidence type="ECO:0000259" key="1">
    <source>
        <dbReference type="PROSITE" id="PS50093"/>
    </source>
</evidence>
<name>A0ABS1L190_9BACT</name>
<dbReference type="Pfam" id="PF25778">
    <property type="entry name" value="DUF7948"/>
    <property type="match status" value="1"/>
</dbReference>
<dbReference type="InterPro" id="IPR013783">
    <property type="entry name" value="Ig-like_fold"/>
</dbReference>
<dbReference type="PROSITE" id="PS50093">
    <property type="entry name" value="PKD"/>
    <property type="match status" value="3"/>
</dbReference>
<dbReference type="SUPFAM" id="SSF49299">
    <property type="entry name" value="PKD domain"/>
    <property type="match status" value="3"/>
</dbReference>
<dbReference type="InterPro" id="IPR035986">
    <property type="entry name" value="PKD_dom_sf"/>
</dbReference>
<feature type="domain" description="PKD" evidence="1">
    <location>
        <begin position="1124"/>
        <end position="1161"/>
    </location>
</feature>
<dbReference type="InterPro" id="IPR022409">
    <property type="entry name" value="PKD/Chitinase_dom"/>
</dbReference>
<gene>
    <name evidence="2" type="ORF">JI741_25920</name>
</gene>
<dbReference type="RefSeq" id="WP_202014506.1">
    <property type="nucleotide sequence ID" value="NZ_JAERRB010000012.1"/>
</dbReference>
<comment type="caution">
    <text evidence="2">The sequence shown here is derived from an EMBL/GenBank/DDBJ whole genome shotgun (WGS) entry which is preliminary data.</text>
</comment>
<dbReference type="SMART" id="SM00089">
    <property type="entry name" value="PKD"/>
    <property type="match status" value="3"/>
</dbReference>
<dbReference type="InterPro" id="IPR052918">
    <property type="entry name" value="Motility_Chemotaxis_Reg"/>
</dbReference>
<accession>A0ABS1L190</accession>
<dbReference type="Proteomes" id="UP000613030">
    <property type="component" value="Unassembled WGS sequence"/>
</dbReference>
<dbReference type="EMBL" id="JAERRB010000012">
    <property type="protein sequence ID" value="MBL0744697.1"/>
    <property type="molecule type" value="Genomic_DNA"/>
</dbReference>
<dbReference type="Pfam" id="PF13585">
    <property type="entry name" value="CHU_C"/>
    <property type="match status" value="1"/>
</dbReference>
<dbReference type="PANTHER" id="PTHR35580:SF1">
    <property type="entry name" value="PHYTASE-LIKE DOMAIN-CONTAINING PROTEIN"/>
    <property type="match status" value="1"/>
</dbReference>
<dbReference type="CDD" id="cd00146">
    <property type="entry name" value="PKD"/>
    <property type="match status" value="3"/>
</dbReference>
<proteinExistence type="predicted"/>
<evidence type="ECO:0000313" key="2">
    <source>
        <dbReference type="EMBL" id="MBL0744697.1"/>
    </source>
</evidence>
<feature type="domain" description="PKD" evidence="1">
    <location>
        <begin position="966"/>
        <end position="1003"/>
    </location>
</feature>